<accession>A0A922HNU5</accession>
<dbReference type="AlphaFoldDB" id="A0A922HNU5"/>
<reference evidence="2" key="1">
    <citation type="submission" date="2013-05" db="EMBL/GenBank/DDBJ databases">
        <authorList>
            <person name="Yim A.K.Y."/>
            <person name="Chan T.F."/>
            <person name="Ji K.M."/>
            <person name="Liu X.Y."/>
            <person name="Zhou J.W."/>
            <person name="Li R.Q."/>
            <person name="Yang K.Y."/>
            <person name="Li J."/>
            <person name="Li M."/>
            <person name="Law P.T.W."/>
            <person name="Wu Y.L."/>
            <person name="Cai Z.L."/>
            <person name="Qin H."/>
            <person name="Bao Y."/>
            <person name="Leung R.K.K."/>
            <person name="Ng P.K.S."/>
            <person name="Zou J."/>
            <person name="Zhong X.J."/>
            <person name="Ran P.X."/>
            <person name="Zhong N.S."/>
            <person name="Liu Z.G."/>
            <person name="Tsui S.K.W."/>
        </authorList>
    </citation>
    <scope>NUCLEOTIDE SEQUENCE</scope>
    <source>
        <strain evidence="2">Derf</strain>
        <tissue evidence="2">Whole organism</tissue>
    </source>
</reference>
<comment type="caution">
    <text evidence="2">The sequence shown here is derived from an EMBL/GenBank/DDBJ whole genome shotgun (WGS) entry which is preliminary data.</text>
</comment>
<proteinExistence type="predicted"/>
<dbReference type="EMBL" id="ASGP02000006">
    <property type="protein sequence ID" value="KAH9501165.1"/>
    <property type="molecule type" value="Genomic_DNA"/>
</dbReference>
<feature type="region of interest" description="Disordered" evidence="1">
    <location>
        <begin position="33"/>
        <end position="62"/>
    </location>
</feature>
<reference evidence="2" key="2">
    <citation type="journal article" date="2022" name="Res Sq">
        <title>Comparative Genomics Reveals Insights into the Divergent Evolution of Astigmatic Mites and Household Pest Adaptations.</title>
        <authorList>
            <person name="Xiong Q."/>
            <person name="Wan A.T.-Y."/>
            <person name="Liu X.-Y."/>
            <person name="Fung C.S.-H."/>
            <person name="Xiao X."/>
            <person name="Malainual N."/>
            <person name="Hou J."/>
            <person name="Wang L."/>
            <person name="Wang M."/>
            <person name="Yang K."/>
            <person name="Cui Y."/>
            <person name="Leung E."/>
            <person name="Nong W."/>
            <person name="Shin S.-K."/>
            <person name="Au S."/>
            <person name="Jeong K.Y."/>
            <person name="Chew F.T."/>
            <person name="Hui J."/>
            <person name="Leung T.F."/>
            <person name="Tungtrongchitr A."/>
            <person name="Zhong N."/>
            <person name="Liu Z."/>
            <person name="Tsui S."/>
        </authorList>
    </citation>
    <scope>NUCLEOTIDE SEQUENCE</scope>
    <source>
        <strain evidence="2">Derf</strain>
        <tissue evidence="2">Whole organism</tissue>
    </source>
</reference>
<evidence type="ECO:0000256" key="1">
    <source>
        <dbReference type="SAM" id="MobiDB-lite"/>
    </source>
</evidence>
<evidence type="ECO:0000313" key="2">
    <source>
        <dbReference type="EMBL" id="KAH9501165.1"/>
    </source>
</evidence>
<keyword evidence="3" id="KW-1185">Reference proteome</keyword>
<protein>
    <submittedName>
        <fullName evidence="2">Uncharacterized protein</fullName>
    </submittedName>
</protein>
<gene>
    <name evidence="2" type="ORF">DERF_012025</name>
</gene>
<name>A0A922HNU5_DERFA</name>
<organism evidence="2 3">
    <name type="scientific">Dermatophagoides farinae</name>
    <name type="common">American house dust mite</name>
    <dbReference type="NCBI Taxonomy" id="6954"/>
    <lineage>
        <taxon>Eukaryota</taxon>
        <taxon>Metazoa</taxon>
        <taxon>Ecdysozoa</taxon>
        <taxon>Arthropoda</taxon>
        <taxon>Chelicerata</taxon>
        <taxon>Arachnida</taxon>
        <taxon>Acari</taxon>
        <taxon>Acariformes</taxon>
        <taxon>Sarcoptiformes</taxon>
        <taxon>Astigmata</taxon>
        <taxon>Psoroptidia</taxon>
        <taxon>Analgoidea</taxon>
        <taxon>Pyroglyphidae</taxon>
        <taxon>Dermatophagoidinae</taxon>
        <taxon>Dermatophagoides</taxon>
    </lineage>
</organism>
<evidence type="ECO:0000313" key="3">
    <source>
        <dbReference type="Proteomes" id="UP000790347"/>
    </source>
</evidence>
<feature type="compositionally biased region" description="Basic and acidic residues" evidence="1">
    <location>
        <begin position="53"/>
        <end position="62"/>
    </location>
</feature>
<dbReference type="Proteomes" id="UP000790347">
    <property type="component" value="Unassembled WGS sequence"/>
</dbReference>
<sequence>MNFKYKLNKITILYDEISPQGTTENAICISFNKTTSNQKNKNKNKQRSFGSEIKNEEKNSVS</sequence>